<evidence type="ECO:0000259" key="1">
    <source>
        <dbReference type="Pfam" id="PF00857"/>
    </source>
</evidence>
<name>A0A8J6TCJ2_9BACT</name>
<evidence type="ECO:0000313" key="2">
    <source>
        <dbReference type="EMBL" id="MBC8208615.1"/>
    </source>
</evidence>
<dbReference type="InterPro" id="IPR036380">
    <property type="entry name" value="Isochorismatase-like_sf"/>
</dbReference>
<evidence type="ECO:0000313" key="3">
    <source>
        <dbReference type="Proteomes" id="UP000599024"/>
    </source>
</evidence>
<sequence length="184" mass="19756">MSHLLTPADCCLHIIDPQERLMAQIHEASRVCATLCQLTACAKILELPVIANTQYKKGLGVYVTELEELVQGIPRPDKVEFNALANAETLALVKALPKSVNTLILAGVETHICIYQTALAALEMGLTPWVVADGVSSRSLRNHELGLARLAAAGAVVGPAEMIIYQLLGRAGTPEFKAMLPHIV</sequence>
<feature type="domain" description="Isochorismatase-like" evidence="1">
    <location>
        <begin position="11"/>
        <end position="159"/>
    </location>
</feature>
<dbReference type="EMBL" id="JACNLK010000046">
    <property type="protein sequence ID" value="MBC8208615.1"/>
    <property type="molecule type" value="Genomic_DNA"/>
</dbReference>
<dbReference type="Pfam" id="PF00857">
    <property type="entry name" value="Isochorismatase"/>
    <property type="match status" value="1"/>
</dbReference>
<dbReference type="InterPro" id="IPR000868">
    <property type="entry name" value="Isochorismatase-like_dom"/>
</dbReference>
<comment type="caution">
    <text evidence="2">The sequence shown here is derived from an EMBL/GenBank/DDBJ whole genome shotgun (WGS) entry which is preliminary data.</text>
</comment>
<organism evidence="2 3">
    <name type="scientific">Candidatus Desulfatifera sulfidica</name>
    <dbReference type="NCBI Taxonomy" id="2841691"/>
    <lineage>
        <taxon>Bacteria</taxon>
        <taxon>Pseudomonadati</taxon>
        <taxon>Thermodesulfobacteriota</taxon>
        <taxon>Desulfobulbia</taxon>
        <taxon>Desulfobulbales</taxon>
        <taxon>Desulfobulbaceae</taxon>
        <taxon>Candidatus Desulfatifera</taxon>
    </lineage>
</organism>
<accession>A0A8J6TCJ2</accession>
<protein>
    <submittedName>
        <fullName evidence="2">Isochorismatase family protein</fullName>
    </submittedName>
</protein>
<dbReference type="SUPFAM" id="SSF52499">
    <property type="entry name" value="Isochorismatase-like hydrolases"/>
    <property type="match status" value="1"/>
</dbReference>
<dbReference type="InterPro" id="IPR050993">
    <property type="entry name" value="Isochorismatase_domain"/>
</dbReference>
<dbReference type="Gene3D" id="3.40.50.850">
    <property type="entry name" value="Isochorismatase-like"/>
    <property type="match status" value="1"/>
</dbReference>
<dbReference type="PANTHER" id="PTHR14119">
    <property type="entry name" value="HYDROLASE"/>
    <property type="match status" value="1"/>
</dbReference>
<gene>
    <name evidence="2" type="ORF">H8E79_05560</name>
</gene>
<reference evidence="2 3" key="1">
    <citation type="submission" date="2020-08" db="EMBL/GenBank/DDBJ databases">
        <title>Bridging the membrane lipid divide: bacteria of the FCB group superphylum have the potential to synthesize archaeal ether lipids.</title>
        <authorList>
            <person name="Villanueva L."/>
            <person name="Von Meijenfeldt F.A.B."/>
            <person name="Westbye A.B."/>
            <person name="Yadav S."/>
            <person name="Hopmans E.C."/>
            <person name="Dutilh B.E."/>
            <person name="Sinninghe Damste J.S."/>
        </authorList>
    </citation>
    <scope>NUCLEOTIDE SEQUENCE [LARGE SCALE GENOMIC DNA]</scope>
    <source>
        <strain evidence="2">NIOZ-UU81</strain>
    </source>
</reference>
<dbReference type="AlphaFoldDB" id="A0A8J6TCJ2"/>
<proteinExistence type="predicted"/>
<dbReference type="Proteomes" id="UP000599024">
    <property type="component" value="Unassembled WGS sequence"/>
</dbReference>
<dbReference type="PANTHER" id="PTHR14119:SF3">
    <property type="entry name" value="ISOCHORISMATASE DOMAIN-CONTAINING PROTEIN 2"/>
    <property type="match status" value="1"/>
</dbReference>